<organism evidence="1 2">
    <name type="scientific">Effrenium voratum</name>
    <dbReference type="NCBI Taxonomy" id="2562239"/>
    <lineage>
        <taxon>Eukaryota</taxon>
        <taxon>Sar</taxon>
        <taxon>Alveolata</taxon>
        <taxon>Dinophyceae</taxon>
        <taxon>Suessiales</taxon>
        <taxon>Symbiodiniaceae</taxon>
        <taxon>Effrenium</taxon>
    </lineage>
</organism>
<accession>A0AA36JQ30</accession>
<gene>
    <name evidence="1" type="ORF">EVOR1521_LOCUS30690</name>
</gene>
<dbReference type="Proteomes" id="UP001178507">
    <property type="component" value="Unassembled WGS sequence"/>
</dbReference>
<keyword evidence="2" id="KW-1185">Reference proteome</keyword>
<sequence length="99" mass="11135">MGQMNIVPVLGESFNQVFPCMIALLCCCNVFNVYSRCLQFFTLGVMEFELGEGSNGDDPYLPRFGRAIHDLVPKEGQCPDALFCNQLREAVYGWLPMFA</sequence>
<evidence type="ECO:0000313" key="2">
    <source>
        <dbReference type="Proteomes" id="UP001178507"/>
    </source>
</evidence>
<name>A0AA36JQ30_9DINO</name>
<protein>
    <submittedName>
        <fullName evidence="1">Uncharacterized protein</fullName>
    </submittedName>
</protein>
<reference evidence="1" key="1">
    <citation type="submission" date="2023-08" db="EMBL/GenBank/DDBJ databases">
        <authorList>
            <person name="Chen Y."/>
            <person name="Shah S."/>
            <person name="Dougan E. K."/>
            <person name="Thang M."/>
            <person name="Chan C."/>
        </authorList>
    </citation>
    <scope>NUCLEOTIDE SEQUENCE</scope>
</reference>
<evidence type="ECO:0000313" key="1">
    <source>
        <dbReference type="EMBL" id="CAJ1409647.1"/>
    </source>
</evidence>
<comment type="caution">
    <text evidence="1">The sequence shown here is derived from an EMBL/GenBank/DDBJ whole genome shotgun (WGS) entry which is preliminary data.</text>
</comment>
<proteinExistence type="predicted"/>
<dbReference type="EMBL" id="CAUJNA010003779">
    <property type="protein sequence ID" value="CAJ1409647.1"/>
    <property type="molecule type" value="Genomic_DNA"/>
</dbReference>
<dbReference type="AlphaFoldDB" id="A0AA36JQ30"/>